<evidence type="ECO:0000313" key="2">
    <source>
        <dbReference type="EMBL" id="GJE99126.1"/>
    </source>
</evidence>
<proteinExistence type="predicted"/>
<organism evidence="2 3">
    <name type="scientific">Phanerochaete sordida</name>
    <dbReference type="NCBI Taxonomy" id="48140"/>
    <lineage>
        <taxon>Eukaryota</taxon>
        <taxon>Fungi</taxon>
        <taxon>Dikarya</taxon>
        <taxon>Basidiomycota</taxon>
        <taxon>Agaricomycotina</taxon>
        <taxon>Agaricomycetes</taxon>
        <taxon>Polyporales</taxon>
        <taxon>Phanerochaetaceae</taxon>
        <taxon>Phanerochaete</taxon>
    </lineage>
</organism>
<dbReference type="Proteomes" id="UP000703269">
    <property type="component" value="Unassembled WGS sequence"/>
</dbReference>
<name>A0A9P3GQ52_9APHY</name>
<evidence type="ECO:0000313" key="3">
    <source>
        <dbReference type="Proteomes" id="UP000703269"/>
    </source>
</evidence>
<gene>
    <name evidence="2" type="ORF">PsYK624_153720</name>
</gene>
<dbReference type="EMBL" id="BPQB01000101">
    <property type="protein sequence ID" value="GJE99126.1"/>
    <property type="molecule type" value="Genomic_DNA"/>
</dbReference>
<reference evidence="2 3" key="1">
    <citation type="submission" date="2021-08" db="EMBL/GenBank/DDBJ databases">
        <title>Draft Genome Sequence of Phanerochaete sordida strain YK-624.</title>
        <authorList>
            <person name="Mori T."/>
            <person name="Dohra H."/>
            <person name="Suzuki T."/>
            <person name="Kawagishi H."/>
            <person name="Hirai H."/>
        </authorList>
    </citation>
    <scope>NUCLEOTIDE SEQUENCE [LARGE SCALE GENOMIC DNA]</scope>
    <source>
        <strain evidence="2 3">YK-624</strain>
    </source>
</reference>
<protein>
    <submittedName>
        <fullName evidence="2">Uncharacterized protein</fullName>
    </submittedName>
</protein>
<sequence>MLACVLGGHGLSRAFRAHSRSRASVPLPSIVRTFLLEETINGDAKRARTGPFKSILKDTLDGDPRKYVTSRVSVSPQACLGTLRRTVGSTLSVGRYRRSLQRTGCRAAGLLQRKLWRPCCCKVRIALLTPRQIVGLNSEIDETFPSRTHAPRDLTREPVNTELADDGTSTRSSLVERNEQ</sequence>
<accession>A0A9P3GQ52</accession>
<comment type="caution">
    <text evidence="2">The sequence shown here is derived from an EMBL/GenBank/DDBJ whole genome shotgun (WGS) entry which is preliminary data.</text>
</comment>
<keyword evidence="3" id="KW-1185">Reference proteome</keyword>
<evidence type="ECO:0000256" key="1">
    <source>
        <dbReference type="SAM" id="MobiDB-lite"/>
    </source>
</evidence>
<dbReference type="AlphaFoldDB" id="A0A9P3GQ52"/>
<feature type="region of interest" description="Disordered" evidence="1">
    <location>
        <begin position="145"/>
        <end position="180"/>
    </location>
</feature>